<dbReference type="Pfam" id="PF14547">
    <property type="entry name" value="Hydrophob_seed"/>
    <property type="match status" value="1"/>
</dbReference>
<feature type="signal peptide" evidence="1">
    <location>
        <begin position="1"/>
        <end position="25"/>
    </location>
</feature>
<gene>
    <name evidence="3" type="ORF">FRX31_014281</name>
</gene>
<evidence type="ECO:0000259" key="2">
    <source>
        <dbReference type="SMART" id="SM00499"/>
    </source>
</evidence>
<dbReference type="InterPro" id="IPR051636">
    <property type="entry name" value="Plant_LTP/defense-related"/>
</dbReference>
<comment type="caution">
    <text evidence="3">The sequence shown here is derived from an EMBL/GenBank/DDBJ whole genome shotgun (WGS) entry which is preliminary data.</text>
</comment>
<dbReference type="OrthoDB" id="696558at2759"/>
<evidence type="ECO:0000256" key="1">
    <source>
        <dbReference type="SAM" id="SignalP"/>
    </source>
</evidence>
<evidence type="ECO:0000313" key="3">
    <source>
        <dbReference type="EMBL" id="KAF5196132.1"/>
    </source>
</evidence>
<dbReference type="InterPro" id="IPR027923">
    <property type="entry name" value="Hydrophob_seed_dom"/>
</dbReference>
<keyword evidence="1" id="KW-0732">Signal</keyword>
<dbReference type="SMART" id="SM00499">
    <property type="entry name" value="AAI"/>
    <property type="match status" value="1"/>
</dbReference>
<evidence type="ECO:0000313" key="4">
    <source>
        <dbReference type="Proteomes" id="UP000554482"/>
    </source>
</evidence>
<feature type="chain" id="PRO_5029689384" evidence="1">
    <location>
        <begin position="26"/>
        <end position="143"/>
    </location>
</feature>
<dbReference type="InterPro" id="IPR016140">
    <property type="entry name" value="Bifunc_inhib/LTP/seed_store"/>
</dbReference>
<dbReference type="Proteomes" id="UP000554482">
    <property type="component" value="Unassembled WGS sequence"/>
</dbReference>
<organism evidence="3 4">
    <name type="scientific">Thalictrum thalictroides</name>
    <name type="common">Rue-anemone</name>
    <name type="synonym">Anemone thalictroides</name>
    <dbReference type="NCBI Taxonomy" id="46969"/>
    <lineage>
        <taxon>Eukaryota</taxon>
        <taxon>Viridiplantae</taxon>
        <taxon>Streptophyta</taxon>
        <taxon>Embryophyta</taxon>
        <taxon>Tracheophyta</taxon>
        <taxon>Spermatophyta</taxon>
        <taxon>Magnoliopsida</taxon>
        <taxon>Ranunculales</taxon>
        <taxon>Ranunculaceae</taxon>
        <taxon>Thalictroideae</taxon>
        <taxon>Thalictrum</taxon>
    </lineage>
</organism>
<dbReference type="InterPro" id="IPR036312">
    <property type="entry name" value="Bifun_inhib/LTP/seed_sf"/>
</dbReference>
<dbReference type="AlphaFoldDB" id="A0A7J6WJ38"/>
<dbReference type="Gene3D" id="1.10.110.10">
    <property type="entry name" value="Plant lipid-transfer and hydrophobic proteins"/>
    <property type="match status" value="1"/>
</dbReference>
<sequence>MNSKNSASAVLFLSLNLLFFALVTAYDFSDPSTYLPEKPYKPTHEMPSIPTRAAYGRCPRDALKLGVCANLLGGLVSVEVGTPPDHPCCHLIKGLVDLEAAACLCTAIKAKVLDIINLNVSLSISLLLNTCGHRDPSGFKCGY</sequence>
<dbReference type="PANTHER" id="PTHR31731">
    <property type="match status" value="1"/>
</dbReference>
<dbReference type="CDD" id="cd01958">
    <property type="entry name" value="HPS_like"/>
    <property type="match status" value="1"/>
</dbReference>
<dbReference type="EMBL" id="JABWDY010016411">
    <property type="protein sequence ID" value="KAF5196132.1"/>
    <property type="molecule type" value="Genomic_DNA"/>
</dbReference>
<keyword evidence="4" id="KW-1185">Reference proteome</keyword>
<proteinExistence type="predicted"/>
<accession>A0A7J6WJ38</accession>
<reference evidence="3 4" key="1">
    <citation type="submission" date="2020-06" db="EMBL/GenBank/DDBJ databases">
        <title>Transcriptomic and genomic resources for Thalictrum thalictroides and T. hernandezii: Facilitating candidate gene discovery in an emerging model plant lineage.</title>
        <authorList>
            <person name="Arias T."/>
            <person name="Riano-Pachon D.M."/>
            <person name="Di Stilio V.S."/>
        </authorList>
    </citation>
    <scope>NUCLEOTIDE SEQUENCE [LARGE SCALE GENOMIC DNA]</scope>
    <source>
        <strain evidence="4">cv. WT478/WT964</strain>
        <tissue evidence="3">Leaves</tissue>
    </source>
</reference>
<protein>
    <submittedName>
        <fullName evidence="3">PEARLI1-like lipid transfer protein</fullName>
    </submittedName>
</protein>
<feature type="domain" description="Bifunctional inhibitor/plant lipid transfer protein/seed storage helical" evidence="2">
    <location>
        <begin position="58"/>
        <end position="141"/>
    </location>
</feature>
<dbReference type="SUPFAM" id="SSF47699">
    <property type="entry name" value="Bifunctional inhibitor/lipid-transfer protein/seed storage 2S albumin"/>
    <property type="match status" value="1"/>
</dbReference>
<name>A0A7J6WJ38_THATH</name>